<name>B0DFH7_LACBS</name>
<dbReference type="AlphaFoldDB" id="B0DFH7"/>
<reference evidence="1 2" key="1">
    <citation type="journal article" date="2008" name="Nature">
        <title>The genome of Laccaria bicolor provides insights into mycorrhizal symbiosis.</title>
        <authorList>
            <person name="Martin F."/>
            <person name="Aerts A."/>
            <person name="Ahren D."/>
            <person name="Brun A."/>
            <person name="Danchin E.G.J."/>
            <person name="Duchaussoy F."/>
            <person name="Gibon J."/>
            <person name="Kohler A."/>
            <person name="Lindquist E."/>
            <person name="Pereda V."/>
            <person name="Salamov A."/>
            <person name="Shapiro H.J."/>
            <person name="Wuyts J."/>
            <person name="Blaudez D."/>
            <person name="Buee M."/>
            <person name="Brokstein P."/>
            <person name="Canbaeck B."/>
            <person name="Cohen D."/>
            <person name="Courty P.E."/>
            <person name="Coutinho P.M."/>
            <person name="Delaruelle C."/>
            <person name="Detter J.C."/>
            <person name="Deveau A."/>
            <person name="DiFazio S."/>
            <person name="Duplessis S."/>
            <person name="Fraissinet-Tachet L."/>
            <person name="Lucic E."/>
            <person name="Frey-Klett P."/>
            <person name="Fourrey C."/>
            <person name="Feussner I."/>
            <person name="Gay G."/>
            <person name="Grimwood J."/>
            <person name="Hoegger P.J."/>
            <person name="Jain P."/>
            <person name="Kilaru S."/>
            <person name="Labbe J."/>
            <person name="Lin Y.C."/>
            <person name="Legue V."/>
            <person name="Le Tacon F."/>
            <person name="Marmeisse R."/>
            <person name="Melayah D."/>
            <person name="Montanini B."/>
            <person name="Muratet M."/>
            <person name="Nehls U."/>
            <person name="Niculita-Hirzel H."/>
            <person name="Oudot-Le Secq M.P."/>
            <person name="Peter M."/>
            <person name="Quesneville H."/>
            <person name="Rajashekar B."/>
            <person name="Reich M."/>
            <person name="Rouhier N."/>
            <person name="Schmutz J."/>
            <person name="Yin T."/>
            <person name="Chalot M."/>
            <person name="Henrissat B."/>
            <person name="Kuees U."/>
            <person name="Lucas S."/>
            <person name="Van de Peer Y."/>
            <person name="Podila G.K."/>
            <person name="Polle A."/>
            <person name="Pukkila P.J."/>
            <person name="Richardson P.M."/>
            <person name="Rouze P."/>
            <person name="Sanders I.R."/>
            <person name="Stajich J.E."/>
            <person name="Tunlid A."/>
            <person name="Tuskan G."/>
            <person name="Grigoriev I.V."/>
        </authorList>
    </citation>
    <scope>NUCLEOTIDE SEQUENCE [LARGE SCALE GENOMIC DNA]</scope>
    <source>
        <strain evidence="2">S238N-H82 / ATCC MYA-4686</strain>
    </source>
</reference>
<dbReference type="HOGENOM" id="CLU_2812824_0_0_1"/>
<dbReference type="RefSeq" id="XP_001882555.1">
    <property type="nucleotide sequence ID" value="XM_001882520.1"/>
</dbReference>
<dbReference type="InParanoid" id="B0DFH7"/>
<dbReference type="EMBL" id="DS547107">
    <property type="protein sequence ID" value="EDR06708.1"/>
    <property type="molecule type" value="Genomic_DNA"/>
</dbReference>
<accession>B0DFH7</accession>
<evidence type="ECO:0000313" key="1">
    <source>
        <dbReference type="EMBL" id="EDR06708.1"/>
    </source>
</evidence>
<organism evidence="2">
    <name type="scientific">Laccaria bicolor (strain S238N-H82 / ATCC MYA-4686)</name>
    <name type="common">Bicoloured deceiver</name>
    <name type="synonym">Laccaria laccata var. bicolor</name>
    <dbReference type="NCBI Taxonomy" id="486041"/>
    <lineage>
        <taxon>Eukaryota</taxon>
        <taxon>Fungi</taxon>
        <taxon>Dikarya</taxon>
        <taxon>Basidiomycota</taxon>
        <taxon>Agaricomycotina</taxon>
        <taxon>Agaricomycetes</taxon>
        <taxon>Agaricomycetidae</taxon>
        <taxon>Agaricales</taxon>
        <taxon>Agaricineae</taxon>
        <taxon>Hydnangiaceae</taxon>
        <taxon>Laccaria</taxon>
    </lineage>
</organism>
<protein>
    <submittedName>
        <fullName evidence="1">Predicted protein</fullName>
    </submittedName>
</protein>
<proteinExistence type="predicted"/>
<sequence length="67" mass="7275">MRRTVTNCLKNCPGRSRNLLTEILAGAGGHSSPEAILRTHATLPYVPTTTRLVNNGDDGIREDTNVE</sequence>
<gene>
    <name evidence="1" type="ORF">LACBIDRAFT_299817</name>
</gene>
<evidence type="ECO:0000313" key="2">
    <source>
        <dbReference type="Proteomes" id="UP000001194"/>
    </source>
</evidence>
<dbReference type="GeneID" id="6078125"/>
<dbReference type="KEGG" id="lbc:LACBIDRAFT_299817"/>
<keyword evidence="2" id="KW-1185">Reference proteome</keyword>
<dbReference type="Proteomes" id="UP000001194">
    <property type="component" value="Unassembled WGS sequence"/>
</dbReference>